<dbReference type="AlphaFoldDB" id="A0A1L9PW69"/>
<dbReference type="Proteomes" id="UP000184073">
    <property type="component" value="Unassembled WGS sequence"/>
</dbReference>
<evidence type="ECO:0000313" key="1">
    <source>
        <dbReference type="EMBL" id="OJJ05768.1"/>
    </source>
</evidence>
<accession>A0A1L9PW69</accession>
<keyword evidence="2" id="KW-1185">Reference proteome</keyword>
<reference evidence="2" key="1">
    <citation type="journal article" date="2017" name="Genome Biol.">
        <title>Comparative genomics reveals high biological diversity and specific adaptations in the industrially and medically important fungal genus Aspergillus.</title>
        <authorList>
            <person name="de Vries R.P."/>
            <person name="Riley R."/>
            <person name="Wiebenga A."/>
            <person name="Aguilar-Osorio G."/>
            <person name="Amillis S."/>
            <person name="Uchima C.A."/>
            <person name="Anderluh G."/>
            <person name="Asadollahi M."/>
            <person name="Askin M."/>
            <person name="Barry K."/>
            <person name="Battaglia E."/>
            <person name="Bayram O."/>
            <person name="Benocci T."/>
            <person name="Braus-Stromeyer S.A."/>
            <person name="Caldana C."/>
            <person name="Canovas D."/>
            <person name="Cerqueira G.C."/>
            <person name="Chen F."/>
            <person name="Chen W."/>
            <person name="Choi C."/>
            <person name="Clum A."/>
            <person name="Dos Santos R.A."/>
            <person name="Damasio A.R."/>
            <person name="Diallinas G."/>
            <person name="Emri T."/>
            <person name="Fekete E."/>
            <person name="Flipphi M."/>
            <person name="Freyberg S."/>
            <person name="Gallo A."/>
            <person name="Gournas C."/>
            <person name="Habgood R."/>
            <person name="Hainaut M."/>
            <person name="Harispe M.L."/>
            <person name="Henrissat B."/>
            <person name="Hilden K.S."/>
            <person name="Hope R."/>
            <person name="Hossain A."/>
            <person name="Karabika E."/>
            <person name="Karaffa L."/>
            <person name="Karanyi Z."/>
            <person name="Krasevec N."/>
            <person name="Kuo A."/>
            <person name="Kusch H."/>
            <person name="LaButti K."/>
            <person name="Lagendijk E.L."/>
            <person name="Lapidus A."/>
            <person name="Levasseur A."/>
            <person name="Lindquist E."/>
            <person name="Lipzen A."/>
            <person name="Logrieco A.F."/>
            <person name="MacCabe A."/>
            <person name="Maekelae M.R."/>
            <person name="Malavazi I."/>
            <person name="Melin P."/>
            <person name="Meyer V."/>
            <person name="Mielnichuk N."/>
            <person name="Miskei M."/>
            <person name="Molnar A.P."/>
            <person name="Mule G."/>
            <person name="Ngan C.Y."/>
            <person name="Orejas M."/>
            <person name="Orosz E."/>
            <person name="Ouedraogo J.P."/>
            <person name="Overkamp K.M."/>
            <person name="Park H.-S."/>
            <person name="Perrone G."/>
            <person name="Piumi F."/>
            <person name="Punt P.J."/>
            <person name="Ram A.F."/>
            <person name="Ramon A."/>
            <person name="Rauscher S."/>
            <person name="Record E."/>
            <person name="Riano-Pachon D.M."/>
            <person name="Robert V."/>
            <person name="Roehrig J."/>
            <person name="Ruller R."/>
            <person name="Salamov A."/>
            <person name="Salih N.S."/>
            <person name="Samson R.A."/>
            <person name="Sandor E."/>
            <person name="Sanguinetti M."/>
            <person name="Schuetze T."/>
            <person name="Sepcic K."/>
            <person name="Shelest E."/>
            <person name="Sherlock G."/>
            <person name="Sophianopoulou V."/>
            <person name="Squina F.M."/>
            <person name="Sun H."/>
            <person name="Susca A."/>
            <person name="Todd R.B."/>
            <person name="Tsang A."/>
            <person name="Unkles S.E."/>
            <person name="van de Wiele N."/>
            <person name="van Rossen-Uffink D."/>
            <person name="Oliveira J.V."/>
            <person name="Vesth T.C."/>
            <person name="Visser J."/>
            <person name="Yu J.-H."/>
            <person name="Zhou M."/>
            <person name="Andersen M.R."/>
            <person name="Archer D.B."/>
            <person name="Baker S.E."/>
            <person name="Benoit I."/>
            <person name="Brakhage A.A."/>
            <person name="Braus G.H."/>
            <person name="Fischer R."/>
            <person name="Frisvad J.C."/>
            <person name="Goldman G.H."/>
            <person name="Houbraken J."/>
            <person name="Oakley B."/>
            <person name="Pocsi I."/>
            <person name="Scazzocchio C."/>
            <person name="Seiboth B."/>
            <person name="vanKuyk P.A."/>
            <person name="Wortman J."/>
            <person name="Dyer P.S."/>
            <person name="Grigoriev I.V."/>
        </authorList>
    </citation>
    <scope>NUCLEOTIDE SEQUENCE [LARGE SCALE GENOMIC DNA]</scope>
    <source>
        <strain evidence="2">CBS 583.65</strain>
    </source>
</reference>
<gene>
    <name evidence="1" type="ORF">ASPVEDRAFT_32124</name>
</gene>
<sequence>MRSIRSSPKPPRGKTVMLNSRGRRRKLQCLSCCRFALKPIEASPDGKQLRVQFFRWNYVPLNLPGPPEEPDSTGISACSTQLDNIEIGQRIQWDDIIIFTTTDPEKLPLPSIGLLDMQWALHRLNALSGAADATDADLNWNDTIGLGPLDDVGKYDVGIYVDQPEEGEWSTFDEWEQLEAPRARPLALRLRNSSTRVAKLGRLMNHEL</sequence>
<name>A0A1L9PW69_ASPVE</name>
<dbReference type="RefSeq" id="XP_040671530.1">
    <property type="nucleotide sequence ID" value="XM_040810564.1"/>
</dbReference>
<organism evidence="1 2">
    <name type="scientific">Aspergillus versicolor CBS 583.65</name>
    <dbReference type="NCBI Taxonomy" id="1036611"/>
    <lineage>
        <taxon>Eukaryota</taxon>
        <taxon>Fungi</taxon>
        <taxon>Dikarya</taxon>
        <taxon>Ascomycota</taxon>
        <taxon>Pezizomycotina</taxon>
        <taxon>Eurotiomycetes</taxon>
        <taxon>Eurotiomycetidae</taxon>
        <taxon>Eurotiales</taxon>
        <taxon>Aspergillaceae</taxon>
        <taxon>Aspergillus</taxon>
        <taxon>Aspergillus subgen. Nidulantes</taxon>
    </lineage>
</organism>
<evidence type="ECO:0000313" key="2">
    <source>
        <dbReference type="Proteomes" id="UP000184073"/>
    </source>
</evidence>
<dbReference type="VEuPathDB" id="FungiDB:ASPVEDRAFT_32124"/>
<dbReference type="GeneID" id="63726075"/>
<protein>
    <submittedName>
        <fullName evidence="1">Uncharacterized protein</fullName>
    </submittedName>
</protein>
<proteinExistence type="predicted"/>
<dbReference type="EMBL" id="KV878133">
    <property type="protein sequence ID" value="OJJ05768.1"/>
    <property type="molecule type" value="Genomic_DNA"/>
</dbReference>
<dbReference type="OrthoDB" id="5416097at2759"/>